<dbReference type="InterPro" id="IPR013332">
    <property type="entry name" value="KPR_N"/>
</dbReference>
<evidence type="ECO:0000259" key="5">
    <source>
        <dbReference type="Pfam" id="PF02558"/>
    </source>
</evidence>
<protein>
    <recommendedName>
        <fullName evidence="4">2-dehydropantoate 2-reductase</fullName>
        <ecNumber evidence="4">1.1.1.169</ecNumber>
    </recommendedName>
    <alternativeName>
        <fullName evidence="4">Ketopantoate reductase</fullName>
    </alternativeName>
</protein>
<evidence type="ECO:0000256" key="4">
    <source>
        <dbReference type="RuleBase" id="RU362068"/>
    </source>
</evidence>
<evidence type="ECO:0000313" key="8">
    <source>
        <dbReference type="Proteomes" id="UP000019478"/>
    </source>
</evidence>
<comment type="function">
    <text evidence="4">Catalyzes the NADPH-dependent reduction of ketopantoate into pantoic acid.</text>
</comment>
<feature type="domain" description="Ketopantoate reductase C-terminal" evidence="6">
    <location>
        <begin position="190"/>
        <end position="315"/>
    </location>
</feature>
<evidence type="ECO:0000256" key="3">
    <source>
        <dbReference type="ARBA" id="ARBA00023002"/>
    </source>
</evidence>
<dbReference type="eggNOG" id="ENOG502S3CY">
    <property type="taxonomic scope" value="Eukaryota"/>
</dbReference>
<evidence type="ECO:0000259" key="6">
    <source>
        <dbReference type="Pfam" id="PF08546"/>
    </source>
</evidence>
<dbReference type="EMBL" id="AMGY01000008">
    <property type="protein sequence ID" value="EXJ79408.1"/>
    <property type="molecule type" value="Genomic_DNA"/>
</dbReference>
<proteinExistence type="inferred from homology"/>
<dbReference type="Gene3D" id="1.10.1040.10">
    <property type="entry name" value="N-(1-d-carboxylethyl)-l-norvaline Dehydrogenase, domain 2"/>
    <property type="match status" value="1"/>
</dbReference>
<keyword evidence="8" id="KW-1185">Reference proteome</keyword>
<dbReference type="InterPro" id="IPR013328">
    <property type="entry name" value="6PGD_dom2"/>
</dbReference>
<dbReference type="HOGENOM" id="CLU_031468_2_0_1"/>
<reference evidence="7 8" key="1">
    <citation type="submission" date="2013-03" db="EMBL/GenBank/DDBJ databases">
        <title>The Genome Sequence of Capronia epimyces CBS 606.96.</title>
        <authorList>
            <consortium name="The Broad Institute Genomics Platform"/>
            <person name="Cuomo C."/>
            <person name="de Hoog S."/>
            <person name="Gorbushina A."/>
            <person name="Walker B."/>
            <person name="Young S.K."/>
            <person name="Zeng Q."/>
            <person name="Gargeya S."/>
            <person name="Fitzgerald M."/>
            <person name="Haas B."/>
            <person name="Abouelleil A."/>
            <person name="Allen A.W."/>
            <person name="Alvarado L."/>
            <person name="Arachchi H.M."/>
            <person name="Berlin A.M."/>
            <person name="Chapman S.B."/>
            <person name="Gainer-Dewar J."/>
            <person name="Goldberg J."/>
            <person name="Griggs A."/>
            <person name="Gujja S."/>
            <person name="Hansen M."/>
            <person name="Howarth C."/>
            <person name="Imamovic A."/>
            <person name="Ireland A."/>
            <person name="Larimer J."/>
            <person name="McCowan C."/>
            <person name="Murphy C."/>
            <person name="Pearson M."/>
            <person name="Poon T.W."/>
            <person name="Priest M."/>
            <person name="Roberts A."/>
            <person name="Saif S."/>
            <person name="Shea T."/>
            <person name="Sisk P."/>
            <person name="Sykes S."/>
            <person name="Wortman J."/>
            <person name="Nusbaum C."/>
            <person name="Birren B."/>
        </authorList>
    </citation>
    <scope>NUCLEOTIDE SEQUENCE [LARGE SCALE GENOMIC DNA]</scope>
    <source>
        <strain evidence="7 8">CBS 606.96</strain>
    </source>
</reference>
<evidence type="ECO:0000256" key="1">
    <source>
        <dbReference type="ARBA" id="ARBA00007870"/>
    </source>
</evidence>
<dbReference type="Pfam" id="PF02558">
    <property type="entry name" value="ApbA"/>
    <property type="match status" value="1"/>
</dbReference>
<dbReference type="OrthoDB" id="3609at2759"/>
<comment type="caution">
    <text evidence="7">The sequence shown here is derived from an EMBL/GenBank/DDBJ whole genome shotgun (WGS) entry which is preliminary data.</text>
</comment>
<dbReference type="FunFam" id="1.10.1040.10:FF:000017">
    <property type="entry name" value="2-dehydropantoate 2-reductase"/>
    <property type="match status" value="1"/>
</dbReference>
<feature type="domain" description="Ketopantoate reductase N-terminal" evidence="5">
    <location>
        <begin position="5"/>
        <end position="160"/>
    </location>
</feature>
<dbReference type="Pfam" id="PF08546">
    <property type="entry name" value="ApbA_C"/>
    <property type="match status" value="1"/>
</dbReference>
<dbReference type="GeneID" id="19172996"/>
<dbReference type="InterPro" id="IPR051402">
    <property type="entry name" value="KPR-Related"/>
</dbReference>
<dbReference type="Gene3D" id="3.40.50.720">
    <property type="entry name" value="NAD(P)-binding Rossmann-like Domain"/>
    <property type="match status" value="1"/>
</dbReference>
<dbReference type="SUPFAM" id="SSF48179">
    <property type="entry name" value="6-phosphogluconate dehydrogenase C-terminal domain-like"/>
    <property type="match status" value="1"/>
</dbReference>
<dbReference type="InterPro" id="IPR003710">
    <property type="entry name" value="ApbA"/>
</dbReference>
<dbReference type="Proteomes" id="UP000019478">
    <property type="component" value="Unassembled WGS sequence"/>
</dbReference>
<dbReference type="GO" id="GO:0015940">
    <property type="term" value="P:pantothenate biosynthetic process"/>
    <property type="evidence" value="ECO:0007669"/>
    <property type="project" value="InterPro"/>
</dbReference>
<dbReference type="InterPro" id="IPR013752">
    <property type="entry name" value="KPA_reductase"/>
</dbReference>
<sequence length="328" mass="35720">MALKILVFGSGSIGTVYAYILSRVVSPENIVCVCRSNYQAGRKNGFRIDSSIFGRGLTLKPQVVETVEQSAAFGPYDYVLVSTKAISTSPSYPSLLRAVVTQPTTTIVLLQNGIDTESEYASMYPNNPLLSCAVYLPVTQVSPAVFVHQDLEKLHVGTYPANAPQEHKEAAGEFVRLIAKGGGSAVLHDDIQLERWTKLLGNATWNPVCALTRSRDVQFLRSSGHAREYVRSVMYEISSVAQAAGYKTVSQQMGDMHIRNIEAKDLPGNEPSMLADALSGRRMEVDALLGNLLARADRHGVQTPLLRGLYAQIAALDESFGRRSGSKI</sequence>
<accession>W9XGS0</accession>
<evidence type="ECO:0000313" key="7">
    <source>
        <dbReference type="EMBL" id="EXJ79408.1"/>
    </source>
</evidence>
<dbReference type="EC" id="1.1.1.169" evidence="4"/>
<dbReference type="STRING" id="1182542.W9XGS0"/>
<dbReference type="NCBIfam" id="TIGR00745">
    <property type="entry name" value="apbA_panE"/>
    <property type="match status" value="1"/>
</dbReference>
<dbReference type="InterPro" id="IPR008927">
    <property type="entry name" value="6-PGluconate_DH-like_C_sf"/>
</dbReference>
<dbReference type="GO" id="GO:0005737">
    <property type="term" value="C:cytoplasm"/>
    <property type="evidence" value="ECO:0007669"/>
    <property type="project" value="TreeGrafter"/>
</dbReference>
<keyword evidence="2 4" id="KW-0521">NADP</keyword>
<dbReference type="SUPFAM" id="SSF51735">
    <property type="entry name" value="NAD(P)-binding Rossmann-fold domains"/>
    <property type="match status" value="1"/>
</dbReference>
<dbReference type="RefSeq" id="XP_007737196.1">
    <property type="nucleotide sequence ID" value="XM_007739006.1"/>
</dbReference>
<dbReference type="AlphaFoldDB" id="W9XGS0"/>
<gene>
    <name evidence="7" type="ORF">A1O3_08910</name>
</gene>
<dbReference type="InterPro" id="IPR036291">
    <property type="entry name" value="NAD(P)-bd_dom_sf"/>
</dbReference>
<comment type="catalytic activity">
    <reaction evidence="4">
        <text>(R)-pantoate + NADP(+) = 2-dehydropantoate + NADPH + H(+)</text>
        <dbReference type="Rhea" id="RHEA:16233"/>
        <dbReference type="ChEBI" id="CHEBI:11561"/>
        <dbReference type="ChEBI" id="CHEBI:15378"/>
        <dbReference type="ChEBI" id="CHEBI:15980"/>
        <dbReference type="ChEBI" id="CHEBI:57783"/>
        <dbReference type="ChEBI" id="CHEBI:58349"/>
        <dbReference type="EC" id="1.1.1.169"/>
    </reaction>
</comment>
<comment type="similarity">
    <text evidence="1 4">Belongs to the ketopantoate reductase family.</text>
</comment>
<evidence type="ECO:0000256" key="2">
    <source>
        <dbReference type="ARBA" id="ARBA00022857"/>
    </source>
</evidence>
<keyword evidence="3 4" id="KW-0560">Oxidoreductase</keyword>
<dbReference type="PANTHER" id="PTHR21708">
    <property type="entry name" value="PROBABLE 2-DEHYDROPANTOATE 2-REDUCTASE"/>
    <property type="match status" value="1"/>
</dbReference>
<dbReference type="PANTHER" id="PTHR21708:SF30">
    <property type="entry name" value="2-DEHYDROPANTOATE 2-REDUCTASE-RELATED"/>
    <property type="match status" value="1"/>
</dbReference>
<organism evidence="7 8">
    <name type="scientific">Capronia epimyces CBS 606.96</name>
    <dbReference type="NCBI Taxonomy" id="1182542"/>
    <lineage>
        <taxon>Eukaryota</taxon>
        <taxon>Fungi</taxon>
        <taxon>Dikarya</taxon>
        <taxon>Ascomycota</taxon>
        <taxon>Pezizomycotina</taxon>
        <taxon>Eurotiomycetes</taxon>
        <taxon>Chaetothyriomycetidae</taxon>
        <taxon>Chaetothyriales</taxon>
        <taxon>Herpotrichiellaceae</taxon>
        <taxon>Capronia</taxon>
    </lineage>
</organism>
<name>W9XGS0_9EURO</name>
<dbReference type="GO" id="GO:0008677">
    <property type="term" value="F:2-dehydropantoate 2-reductase activity"/>
    <property type="evidence" value="ECO:0007669"/>
    <property type="project" value="UniProtKB-EC"/>
</dbReference>